<dbReference type="AlphaFoldDB" id="A0A5J4SKX3"/>
<gene>
    <name evidence="1" type="ORF">EZS28_052069</name>
</gene>
<evidence type="ECO:0000313" key="2">
    <source>
        <dbReference type="Proteomes" id="UP000324800"/>
    </source>
</evidence>
<organism evidence="1 2">
    <name type="scientific">Streblomastix strix</name>
    <dbReference type="NCBI Taxonomy" id="222440"/>
    <lineage>
        <taxon>Eukaryota</taxon>
        <taxon>Metamonada</taxon>
        <taxon>Preaxostyla</taxon>
        <taxon>Oxymonadida</taxon>
        <taxon>Streblomastigidae</taxon>
        <taxon>Streblomastix</taxon>
    </lineage>
</organism>
<dbReference type="Proteomes" id="UP000324800">
    <property type="component" value="Unassembled WGS sequence"/>
</dbReference>
<comment type="caution">
    <text evidence="1">The sequence shown here is derived from an EMBL/GenBank/DDBJ whole genome shotgun (WGS) entry which is preliminary data.</text>
</comment>
<proteinExistence type="predicted"/>
<protein>
    <submittedName>
        <fullName evidence="1">Uncharacterized protein</fullName>
    </submittedName>
</protein>
<dbReference type="EMBL" id="SNRW01040087">
    <property type="protein sequence ID" value="KAA6346769.1"/>
    <property type="molecule type" value="Genomic_DNA"/>
</dbReference>
<accession>A0A5J4SKX3</accession>
<name>A0A5J4SKX3_9EUKA</name>
<sequence length="101" mass="11593">MKKATNLPGERWRRFAIILGPGVQIRFDDPRTIHLKFSYSSVVNQRWPGQQGTCSIADANFCQSIIKTYQTIGIRGRIHKISVLPSIVKCFFPLRFQVSRV</sequence>
<reference evidence="1 2" key="1">
    <citation type="submission" date="2019-03" db="EMBL/GenBank/DDBJ databases">
        <title>Single cell metagenomics reveals metabolic interactions within the superorganism composed of flagellate Streblomastix strix and complex community of Bacteroidetes bacteria on its surface.</title>
        <authorList>
            <person name="Treitli S.C."/>
            <person name="Kolisko M."/>
            <person name="Husnik F."/>
            <person name="Keeling P."/>
            <person name="Hampl V."/>
        </authorList>
    </citation>
    <scope>NUCLEOTIDE SEQUENCE [LARGE SCALE GENOMIC DNA]</scope>
    <source>
        <strain evidence="1">ST1C</strain>
    </source>
</reference>
<evidence type="ECO:0000313" key="1">
    <source>
        <dbReference type="EMBL" id="KAA6346769.1"/>
    </source>
</evidence>